<keyword evidence="9 12" id="KW-1133">Transmembrane helix</keyword>
<dbReference type="CDD" id="cd03249">
    <property type="entry name" value="ABC_MTABC3_MDL1_MDL2"/>
    <property type="match status" value="2"/>
</dbReference>
<evidence type="ECO:0000259" key="14">
    <source>
        <dbReference type="PROSITE" id="PS50929"/>
    </source>
</evidence>
<dbReference type="PANTHER" id="PTHR43394">
    <property type="entry name" value="ATP-DEPENDENT PERMEASE MDL1, MITOCHONDRIAL"/>
    <property type="match status" value="1"/>
</dbReference>
<dbReference type="Proteomes" id="UP001485043">
    <property type="component" value="Unassembled WGS sequence"/>
</dbReference>
<dbReference type="InterPro" id="IPR027417">
    <property type="entry name" value="P-loop_NTPase"/>
</dbReference>
<keyword evidence="10 12" id="KW-0472">Membrane</keyword>
<keyword evidence="6" id="KW-0547">Nucleotide-binding</keyword>
<feature type="transmembrane region" description="Helical" evidence="12">
    <location>
        <begin position="828"/>
        <end position="847"/>
    </location>
</feature>
<evidence type="ECO:0000256" key="5">
    <source>
        <dbReference type="ARBA" id="ARBA00022737"/>
    </source>
</evidence>
<evidence type="ECO:0000256" key="10">
    <source>
        <dbReference type="ARBA" id="ARBA00023136"/>
    </source>
</evidence>
<feature type="domain" description="ABC transporter" evidence="13">
    <location>
        <begin position="374"/>
        <end position="614"/>
    </location>
</feature>
<feature type="transmembrane region" description="Helical" evidence="12">
    <location>
        <begin position="705"/>
        <end position="728"/>
    </location>
</feature>
<dbReference type="GO" id="GO:0015421">
    <property type="term" value="F:ABC-type oligopeptide transporter activity"/>
    <property type="evidence" value="ECO:0007669"/>
    <property type="project" value="TreeGrafter"/>
</dbReference>
<dbReference type="SUPFAM" id="SSF90123">
    <property type="entry name" value="ABC transporter transmembrane region"/>
    <property type="match status" value="2"/>
</dbReference>
<feature type="domain" description="ABC transporter" evidence="13">
    <location>
        <begin position="1030"/>
        <end position="1266"/>
    </location>
</feature>
<dbReference type="GO" id="GO:0005743">
    <property type="term" value="C:mitochondrial inner membrane"/>
    <property type="evidence" value="ECO:0007669"/>
    <property type="project" value="TreeGrafter"/>
</dbReference>
<dbReference type="Pfam" id="PF00005">
    <property type="entry name" value="ABC_tran"/>
    <property type="match status" value="2"/>
</dbReference>
<keyword evidence="16" id="KW-1185">Reference proteome</keyword>
<dbReference type="InterPro" id="IPR003439">
    <property type="entry name" value="ABC_transporter-like_ATP-bd"/>
</dbReference>
<dbReference type="GO" id="GO:0016887">
    <property type="term" value="F:ATP hydrolysis activity"/>
    <property type="evidence" value="ECO:0007669"/>
    <property type="project" value="InterPro"/>
</dbReference>
<sequence length="1272" mass="137326">MASHGTDTALGAAEVVTARTPLQSPALGTMAALQGVPAPQTTDNALLSTDAHLLETQHDTLTIPEDRSTVVRLGDAEIEKPQLPSDTEWPPSDRKSISYFKLYRYCDGWDYLLIVLGFIGAATSGAALPVFTLVFGRIINVLGKGDSPAGLTSEVNDVTKYFCYLGVVSFVSSFFQMSMWTITGLRQTNRIRALYLQRALQQEVGFFDVHATTGMMMQGLNEDTLIIQQAIGEKVGVTIHFMATFIAGYAIAFARGWDLTLVLLAVMPLLAGAAFGIATFMGKKEANASAAYALANGIVQEALSGIRTVISFNGEKRTAERYKRCLVEPEKVGARSSLLSGFLVGSVQIGFLGSYALALWYGGTRIRAGAYDGGKVMNVLFAAIIGGFSLGQAAPNFQFFTKGKPGQTLALVGESGSGKSTTIQLIQRFYDPLQGQVLLDGMNVRDVPLDWLRSHMGLVSQEPVLFACSLKDNIMYGRPGSSQEELEAAAKAAFAHDFIASFPDGYNTMVGEKGSAMSGGQKQRVAIARAILRNPRLLLLDEATAALDARSERAVQAALDGLMVNRTTIVVAHRLSTILNADVISVVGKGKIVEQGNHADLVSRPGGAYAALVRLQQRDPALETNPAKEAIEAGDYALTAHSSKQLISQKQLAIDIADPKQEAQAAPKWQIWKRFKKQPPTVEVAPELQVNASFGRLLSYNKPELGWAVLGIAASAGSGVVMPIFALALSSVVSLFFNPDKAYQAHQIAIWSGIFACIGFGAFVSAVLQQWSFGLMGQRLTSRIRHMLLYSALRQEVGWFDREENSSGAIAGRLATDAAHIRGAVADFAGMICQNICTFIAAYAIAFSYNWKMTLVVTAMVPLIAFGFFVQNKLMMGYGQKVNQLYDQANQVASESFSSIRVVAAFTLEKHIMHLYRSLLAGPTRVSRKSAWTSGFGFGFGQASIFFVYALVFWYGGQLISQGELTFESMLKVFFAILLGAVGLTQAQMAFPDVAKASGASKRVFTVIDRQPLIQDPPDAKQLAEVKGELEIRDVNFSYPQRPKVKVLRGFSLTAHAGQTVALVGASGNGKSTIVGLLERWYDVTSGQILLDGHDIRGLELQWLRSNIGLVGQEPLLFSCSIRDNICYGCPEATEEQVLSAAADSNALTFIQQLPEGLDTQVGEGGLQLSGGQKQRVAIARAIVRNPKLLCLDEATSALDATSEQVVQQALERVMAGRTTLVIAHRLSTIQGADNIAVVQSGRVYEAGTHAQLMRIPNGAYAGLVRHQQQHN</sequence>
<feature type="domain" description="ABC transmembrane type-1" evidence="14">
    <location>
        <begin position="115"/>
        <end position="402"/>
    </location>
</feature>
<dbReference type="GO" id="GO:0005886">
    <property type="term" value="C:plasma membrane"/>
    <property type="evidence" value="ECO:0007669"/>
    <property type="project" value="UniProtKB-SubCell"/>
</dbReference>
<feature type="domain" description="ABC transmembrane type-1" evidence="14">
    <location>
        <begin position="709"/>
        <end position="996"/>
    </location>
</feature>
<name>A0AAW1SY97_9CHLO</name>
<evidence type="ECO:0000256" key="4">
    <source>
        <dbReference type="ARBA" id="ARBA00022692"/>
    </source>
</evidence>
<proteinExistence type="inferred from homology"/>
<feature type="transmembrane region" description="Helical" evidence="12">
    <location>
        <begin position="111"/>
        <end position="139"/>
    </location>
</feature>
<feature type="transmembrane region" description="Helical" evidence="12">
    <location>
        <begin position="338"/>
        <end position="361"/>
    </location>
</feature>
<dbReference type="AlphaFoldDB" id="A0AAW1SY97"/>
<feature type="transmembrane region" description="Helical" evidence="12">
    <location>
        <begin position="376"/>
        <end position="394"/>
    </location>
</feature>
<dbReference type="FunFam" id="3.40.50.300:FF:000479">
    <property type="entry name" value="Multidrug resistance protein 1A"/>
    <property type="match status" value="1"/>
</dbReference>
<dbReference type="PROSITE" id="PS00211">
    <property type="entry name" value="ABC_TRANSPORTER_1"/>
    <property type="match status" value="2"/>
</dbReference>
<feature type="transmembrane region" description="Helical" evidence="12">
    <location>
        <begin position="260"/>
        <end position="280"/>
    </location>
</feature>
<keyword evidence="4 12" id="KW-0812">Transmembrane</keyword>
<evidence type="ECO:0000256" key="11">
    <source>
        <dbReference type="ARBA" id="ARBA00023180"/>
    </source>
</evidence>
<dbReference type="SMART" id="SM00382">
    <property type="entry name" value="AAA"/>
    <property type="match status" value="2"/>
</dbReference>
<feature type="transmembrane region" description="Helical" evidence="12">
    <location>
        <begin position="748"/>
        <end position="768"/>
    </location>
</feature>
<dbReference type="CDD" id="cd18577">
    <property type="entry name" value="ABC_6TM_Pgp_ABCB1_D1_like"/>
    <property type="match status" value="1"/>
</dbReference>
<comment type="caution">
    <text evidence="15">The sequence shown here is derived from an EMBL/GenBank/DDBJ whole genome shotgun (WGS) entry which is preliminary data.</text>
</comment>
<dbReference type="GO" id="GO:0010329">
    <property type="term" value="F:auxin efflux transmembrane transporter activity"/>
    <property type="evidence" value="ECO:0007669"/>
    <property type="project" value="UniProtKB-ARBA"/>
</dbReference>
<comment type="subcellular location">
    <subcellularLocation>
        <location evidence="1">Cell membrane</location>
        <topology evidence="1">Multi-pass membrane protein</topology>
    </subcellularLocation>
</comment>
<dbReference type="FunFam" id="1.20.1560.10:FF:000009">
    <property type="entry name" value="ABC transporter B family member 1"/>
    <property type="match status" value="1"/>
</dbReference>
<keyword evidence="5" id="KW-0677">Repeat</keyword>
<dbReference type="Gene3D" id="3.40.50.300">
    <property type="entry name" value="P-loop containing nucleotide triphosphate hydrolases"/>
    <property type="match status" value="2"/>
</dbReference>
<dbReference type="Gene3D" id="1.20.1560.10">
    <property type="entry name" value="ABC transporter type 1, transmembrane domain"/>
    <property type="match status" value="2"/>
</dbReference>
<dbReference type="CDD" id="cd18578">
    <property type="entry name" value="ABC_6TM_Pgp_ABCB1_D2_like"/>
    <property type="match status" value="1"/>
</dbReference>
<feature type="transmembrane region" description="Helical" evidence="12">
    <location>
        <begin position="159"/>
        <end position="182"/>
    </location>
</feature>
<organism evidence="15 16">
    <name type="scientific">Apatococcus fuscideae</name>
    <dbReference type="NCBI Taxonomy" id="2026836"/>
    <lineage>
        <taxon>Eukaryota</taxon>
        <taxon>Viridiplantae</taxon>
        <taxon>Chlorophyta</taxon>
        <taxon>core chlorophytes</taxon>
        <taxon>Trebouxiophyceae</taxon>
        <taxon>Chlorellales</taxon>
        <taxon>Chlorellaceae</taxon>
        <taxon>Apatococcus</taxon>
    </lineage>
</organism>
<reference evidence="15 16" key="1">
    <citation type="journal article" date="2024" name="Nat. Commun.">
        <title>Phylogenomics reveals the evolutionary origins of lichenization in chlorophyte algae.</title>
        <authorList>
            <person name="Puginier C."/>
            <person name="Libourel C."/>
            <person name="Otte J."/>
            <person name="Skaloud P."/>
            <person name="Haon M."/>
            <person name="Grisel S."/>
            <person name="Petersen M."/>
            <person name="Berrin J.G."/>
            <person name="Delaux P.M."/>
            <person name="Dal Grande F."/>
            <person name="Keller J."/>
        </authorList>
    </citation>
    <scope>NUCLEOTIDE SEQUENCE [LARGE SCALE GENOMIC DNA]</scope>
    <source>
        <strain evidence="15 16">SAG 2523</strain>
    </source>
</reference>
<keyword evidence="8" id="KW-1278">Translocase</keyword>
<keyword evidence="3" id="KW-0813">Transport</keyword>
<evidence type="ECO:0000256" key="12">
    <source>
        <dbReference type="SAM" id="Phobius"/>
    </source>
</evidence>
<dbReference type="PROSITE" id="PS50929">
    <property type="entry name" value="ABC_TM1F"/>
    <property type="match status" value="2"/>
</dbReference>
<evidence type="ECO:0000256" key="7">
    <source>
        <dbReference type="ARBA" id="ARBA00022840"/>
    </source>
</evidence>
<dbReference type="InterPro" id="IPR039421">
    <property type="entry name" value="Type_1_exporter"/>
</dbReference>
<dbReference type="PANTHER" id="PTHR43394:SF18">
    <property type="entry name" value="ABC TRANSPORTER B FAMILY MEMBER 11-LIKE"/>
    <property type="match status" value="1"/>
</dbReference>
<evidence type="ECO:0000259" key="13">
    <source>
        <dbReference type="PROSITE" id="PS50893"/>
    </source>
</evidence>
<dbReference type="FunFam" id="3.40.50.300:FF:000066">
    <property type="entry name" value="ABC transporter B family member 1"/>
    <property type="match status" value="1"/>
</dbReference>
<dbReference type="GO" id="GO:0010328">
    <property type="term" value="F:auxin influx transmembrane transporter activity"/>
    <property type="evidence" value="ECO:0007669"/>
    <property type="project" value="UniProtKB-ARBA"/>
</dbReference>
<evidence type="ECO:0000256" key="9">
    <source>
        <dbReference type="ARBA" id="ARBA00022989"/>
    </source>
</evidence>
<evidence type="ECO:0000313" key="15">
    <source>
        <dbReference type="EMBL" id="KAK9861269.1"/>
    </source>
</evidence>
<gene>
    <name evidence="15" type="ORF">WJX84_002505</name>
</gene>
<dbReference type="InterPro" id="IPR011527">
    <property type="entry name" value="ABC1_TM_dom"/>
</dbReference>
<dbReference type="InterPro" id="IPR036640">
    <property type="entry name" value="ABC1_TM_sf"/>
</dbReference>
<accession>A0AAW1SY97</accession>
<dbReference type="PROSITE" id="PS50893">
    <property type="entry name" value="ABC_TRANSPORTER_2"/>
    <property type="match status" value="2"/>
</dbReference>
<evidence type="ECO:0000256" key="6">
    <source>
        <dbReference type="ARBA" id="ARBA00022741"/>
    </source>
</evidence>
<feature type="transmembrane region" description="Helical" evidence="12">
    <location>
        <begin position="853"/>
        <end position="870"/>
    </location>
</feature>
<keyword evidence="7" id="KW-0067">ATP-binding</keyword>
<evidence type="ECO:0000256" key="8">
    <source>
        <dbReference type="ARBA" id="ARBA00022967"/>
    </source>
</evidence>
<dbReference type="GO" id="GO:0090374">
    <property type="term" value="P:oligopeptide export from mitochondrion"/>
    <property type="evidence" value="ECO:0007669"/>
    <property type="project" value="TreeGrafter"/>
</dbReference>
<dbReference type="SUPFAM" id="SSF52540">
    <property type="entry name" value="P-loop containing nucleoside triphosphate hydrolases"/>
    <property type="match status" value="2"/>
</dbReference>
<dbReference type="GO" id="GO:0005524">
    <property type="term" value="F:ATP binding"/>
    <property type="evidence" value="ECO:0007669"/>
    <property type="project" value="UniProtKB-KW"/>
</dbReference>
<keyword evidence="11" id="KW-0325">Glycoprotein</keyword>
<dbReference type="EMBL" id="JALJOV010000785">
    <property type="protein sequence ID" value="KAK9861269.1"/>
    <property type="molecule type" value="Genomic_DNA"/>
</dbReference>
<comment type="similarity">
    <text evidence="2">Belongs to the ABC transporter superfamily. ABCB family. Multidrug resistance exporter (TC 3.A.1.201) subfamily.</text>
</comment>
<feature type="transmembrane region" description="Helical" evidence="12">
    <location>
        <begin position="235"/>
        <end position="254"/>
    </location>
</feature>
<dbReference type="Pfam" id="PF00664">
    <property type="entry name" value="ABC_membrane"/>
    <property type="match status" value="2"/>
</dbReference>
<evidence type="ECO:0000256" key="3">
    <source>
        <dbReference type="ARBA" id="ARBA00022448"/>
    </source>
</evidence>
<dbReference type="InterPro" id="IPR003593">
    <property type="entry name" value="AAA+_ATPase"/>
</dbReference>
<feature type="transmembrane region" description="Helical" evidence="12">
    <location>
        <begin position="935"/>
        <end position="957"/>
    </location>
</feature>
<evidence type="ECO:0000313" key="16">
    <source>
        <dbReference type="Proteomes" id="UP001485043"/>
    </source>
</evidence>
<protein>
    <submittedName>
        <fullName evidence="15">Uncharacterized protein</fullName>
    </submittedName>
</protein>
<evidence type="ECO:0000256" key="2">
    <source>
        <dbReference type="ARBA" id="ARBA00007577"/>
    </source>
</evidence>
<evidence type="ECO:0000256" key="1">
    <source>
        <dbReference type="ARBA" id="ARBA00004651"/>
    </source>
</evidence>
<dbReference type="InterPro" id="IPR017871">
    <property type="entry name" value="ABC_transporter-like_CS"/>
</dbReference>